<dbReference type="OrthoDB" id="5860089at2759"/>
<organism evidence="3 4">
    <name type="scientific">Dictyocaulus viviparus</name>
    <name type="common">Bovine lungworm</name>
    <dbReference type="NCBI Taxonomy" id="29172"/>
    <lineage>
        <taxon>Eukaryota</taxon>
        <taxon>Metazoa</taxon>
        <taxon>Ecdysozoa</taxon>
        <taxon>Nematoda</taxon>
        <taxon>Chromadorea</taxon>
        <taxon>Rhabditida</taxon>
        <taxon>Rhabditina</taxon>
        <taxon>Rhabditomorpha</taxon>
        <taxon>Strongyloidea</taxon>
        <taxon>Metastrongylidae</taxon>
        <taxon>Dictyocaulus</taxon>
    </lineage>
</organism>
<evidence type="ECO:0000313" key="4">
    <source>
        <dbReference type="Proteomes" id="UP000053766"/>
    </source>
</evidence>
<dbReference type="PANTHER" id="PTHR16193:SF0">
    <property type="entry name" value="TETRATRICOPEPTIDE REPEAT PROTEIN 27"/>
    <property type="match status" value="1"/>
</dbReference>
<accession>A0A0D8Y1C7</accession>
<reference evidence="3 4" key="1">
    <citation type="submission" date="2013-11" db="EMBL/GenBank/DDBJ databases">
        <title>Draft genome of the bovine lungworm Dictyocaulus viviparus.</title>
        <authorList>
            <person name="Mitreva M."/>
        </authorList>
    </citation>
    <scope>NUCLEOTIDE SEQUENCE [LARGE SCALE GENOMIC DNA]</scope>
    <source>
        <strain evidence="3 4">HannoverDv2000</strain>
    </source>
</reference>
<dbReference type="AlphaFoldDB" id="A0A0D8Y1C7"/>
<evidence type="ECO:0000313" key="3">
    <source>
        <dbReference type="EMBL" id="KJH50490.1"/>
    </source>
</evidence>
<evidence type="ECO:0000256" key="1">
    <source>
        <dbReference type="ARBA" id="ARBA00022737"/>
    </source>
</evidence>
<evidence type="ECO:0000256" key="2">
    <source>
        <dbReference type="ARBA" id="ARBA00022803"/>
    </source>
</evidence>
<dbReference type="STRING" id="29172.A0A0D8Y1C7"/>
<proteinExistence type="predicted"/>
<dbReference type="EMBL" id="KN716204">
    <property type="protein sequence ID" value="KJH50490.1"/>
    <property type="molecule type" value="Genomic_DNA"/>
</dbReference>
<gene>
    <name evidence="3" type="ORF">DICVIV_03340</name>
</gene>
<keyword evidence="4" id="KW-1185">Reference proteome</keyword>
<dbReference type="InterPro" id="IPR044244">
    <property type="entry name" value="TTC27/Emw1"/>
</dbReference>
<reference evidence="4" key="2">
    <citation type="journal article" date="2016" name="Sci. Rep.">
        <title>Dictyocaulus viviparus genome, variome and transcriptome elucidate lungworm biology and support future intervention.</title>
        <authorList>
            <person name="McNulty S.N."/>
            <person name="Strube C."/>
            <person name="Rosa B.A."/>
            <person name="Martin J.C."/>
            <person name="Tyagi R."/>
            <person name="Choi Y.J."/>
            <person name="Wang Q."/>
            <person name="Hallsworth Pepin K."/>
            <person name="Zhang X."/>
            <person name="Ozersky P."/>
            <person name="Wilson R.K."/>
            <person name="Sternberg P.W."/>
            <person name="Gasser R.B."/>
            <person name="Mitreva M."/>
        </authorList>
    </citation>
    <scope>NUCLEOTIDE SEQUENCE [LARGE SCALE GENOMIC DNA]</scope>
    <source>
        <strain evidence="4">HannoverDv2000</strain>
    </source>
</reference>
<sequence length="162" mass="18271">MCEKADDELSKSQALQLKRKLTELFGRLSATQTLSSKAWELYASLKKPCEDNVDEGDKYVQLLEKSLLAISNKPNWGKDVESCCSVLSKAIKLATERLRFASLKGENAVKQTKSRVRMSLKPLLTVVKRDFDSQSDECTHENKARVMELIKKVDSILMEVSS</sequence>
<keyword evidence="2" id="KW-0802">TPR repeat</keyword>
<protein>
    <submittedName>
        <fullName evidence="3">Uncharacterized protein</fullName>
    </submittedName>
</protein>
<dbReference type="Proteomes" id="UP000053766">
    <property type="component" value="Unassembled WGS sequence"/>
</dbReference>
<keyword evidence="1" id="KW-0677">Repeat</keyword>
<dbReference type="PANTHER" id="PTHR16193">
    <property type="entry name" value="TETRATRICOPEPTIDE REPEAT PROTEIN 27"/>
    <property type="match status" value="1"/>
</dbReference>
<name>A0A0D8Y1C7_DICVI</name>